<organism evidence="2 3">
    <name type="scientific">Rotaria socialis</name>
    <dbReference type="NCBI Taxonomy" id="392032"/>
    <lineage>
        <taxon>Eukaryota</taxon>
        <taxon>Metazoa</taxon>
        <taxon>Spiralia</taxon>
        <taxon>Gnathifera</taxon>
        <taxon>Rotifera</taxon>
        <taxon>Eurotatoria</taxon>
        <taxon>Bdelloidea</taxon>
        <taxon>Philodinida</taxon>
        <taxon>Philodinidae</taxon>
        <taxon>Rotaria</taxon>
    </lineage>
</organism>
<sequence>MEGFSDILSEVEILPREDIKNKFMQNFSSDMKLFIQQKEANQESQDTIYRAYLRFEAVHKAVIDSRFIDNANAARNQKQQYAKQRPKPKCATCVKAHSTE</sequence>
<reference evidence="2" key="1">
    <citation type="submission" date="2021-02" db="EMBL/GenBank/DDBJ databases">
        <authorList>
            <person name="Nowell W R."/>
        </authorList>
    </citation>
    <scope>NUCLEOTIDE SEQUENCE</scope>
</reference>
<dbReference type="Proteomes" id="UP000663865">
    <property type="component" value="Unassembled WGS sequence"/>
</dbReference>
<dbReference type="Proteomes" id="UP000663838">
    <property type="component" value="Unassembled WGS sequence"/>
</dbReference>
<evidence type="ECO:0000313" key="2">
    <source>
        <dbReference type="EMBL" id="CAF4804701.1"/>
    </source>
</evidence>
<dbReference type="AlphaFoldDB" id="A0A821PEV4"/>
<comment type="caution">
    <text evidence="2">The sequence shown here is derived from an EMBL/GenBank/DDBJ whole genome shotgun (WGS) entry which is preliminary data.</text>
</comment>
<dbReference type="EMBL" id="CAJNYV010004017">
    <property type="protein sequence ID" value="CAF3634632.1"/>
    <property type="molecule type" value="Genomic_DNA"/>
</dbReference>
<dbReference type="EMBL" id="CAJOBS010002286">
    <property type="protein sequence ID" value="CAF4804701.1"/>
    <property type="molecule type" value="Genomic_DNA"/>
</dbReference>
<proteinExistence type="predicted"/>
<name>A0A821PEV4_9BILA</name>
<protein>
    <submittedName>
        <fullName evidence="2">Uncharacterized protein</fullName>
    </submittedName>
</protein>
<evidence type="ECO:0000313" key="1">
    <source>
        <dbReference type="EMBL" id="CAF3634632.1"/>
    </source>
</evidence>
<gene>
    <name evidence="1" type="ORF">KIK155_LOCUS22589</name>
    <name evidence="2" type="ORF">TOA249_LOCUS23590</name>
</gene>
<evidence type="ECO:0000313" key="3">
    <source>
        <dbReference type="Proteomes" id="UP000663838"/>
    </source>
</evidence>
<accession>A0A821PEV4</accession>